<comment type="caution">
    <text evidence="2">The sequence shown here is derived from an EMBL/GenBank/DDBJ whole genome shotgun (WGS) entry which is preliminary data.</text>
</comment>
<gene>
    <name evidence="2" type="ORF">DM01DRAFT_1377321</name>
</gene>
<evidence type="ECO:0000313" key="2">
    <source>
        <dbReference type="EMBL" id="ORX47213.1"/>
    </source>
</evidence>
<dbReference type="AlphaFoldDB" id="A0A1X2G7S5"/>
<protein>
    <submittedName>
        <fullName evidence="2">Uncharacterized protein</fullName>
    </submittedName>
</protein>
<evidence type="ECO:0000313" key="3">
    <source>
        <dbReference type="Proteomes" id="UP000242146"/>
    </source>
</evidence>
<proteinExistence type="predicted"/>
<keyword evidence="1" id="KW-0472">Membrane</keyword>
<dbReference type="EMBL" id="MCGT01000034">
    <property type="protein sequence ID" value="ORX47213.1"/>
    <property type="molecule type" value="Genomic_DNA"/>
</dbReference>
<keyword evidence="1" id="KW-1133">Transmembrane helix</keyword>
<organism evidence="2 3">
    <name type="scientific">Hesseltinella vesiculosa</name>
    <dbReference type="NCBI Taxonomy" id="101127"/>
    <lineage>
        <taxon>Eukaryota</taxon>
        <taxon>Fungi</taxon>
        <taxon>Fungi incertae sedis</taxon>
        <taxon>Mucoromycota</taxon>
        <taxon>Mucoromycotina</taxon>
        <taxon>Mucoromycetes</taxon>
        <taxon>Mucorales</taxon>
        <taxon>Cunninghamellaceae</taxon>
        <taxon>Hesseltinella</taxon>
    </lineage>
</organism>
<reference evidence="2 3" key="1">
    <citation type="submission" date="2016-07" db="EMBL/GenBank/DDBJ databases">
        <title>Pervasive Adenine N6-methylation of Active Genes in Fungi.</title>
        <authorList>
            <consortium name="DOE Joint Genome Institute"/>
            <person name="Mondo S.J."/>
            <person name="Dannebaum R.O."/>
            <person name="Kuo R.C."/>
            <person name="Labutti K."/>
            <person name="Haridas S."/>
            <person name="Kuo A."/>
            <person name="Salamov A."/>
            <person name="Ahrendt S.R."/>
            <person name="Lipzen A."/>
            <person name="Sullivan W."/>
            <person name="Andreopoulos W.B."/>
            <person name="Clum A."/>
            <person name="Lindquist E."/>
            <person name="Daum C."/>
            <person name="Ramamoorthy G.K."/>
            <person name="Gryganskyi A."/>
            <person name="Culley D."/>
            <person name="Magnuson J.K."/>
            <person name="James T.Y."/>
            <person name="O'Malley M.A."/>
            <person name="Stajich J.E."/>
            <person name="Spatafora J.W."/>
            <person name="Visel A."/>
            <person name="Grigoriev I.V."/>
        </authorList>
    </citation>
    <scope>NUCLEOTIDE SEQUENCE [LARGE SCALE GENOMIC DNA]</scope>
    <source>
        <strain evidence="2 3">NRRL 3301</strain>
    </source>
</reference>
<feature type="transmembrane region" description="Helical" evidence="1">
    <location>
        <begin position="71"/>
        <end position="92"/>
    </location>
</feature>
<evidence type="ECO:0000256" key="1">
    <source>
        <dbReference type="SAM" id="Phobius"/>
    </source>
</evidence>
<accession>A0A1X2G7S5</accession>
<keyword evidence="3" id="KW-1185">Reference proteome</keyword>
<name>A0A1X2G7S5_9FUNG</name>
<keyword evidence="1" id="KW-0812">Transmembrane</keyword>
<sequence>MLFLFAAIIVPVLIISKYWHTTIELLRLAHYAFTPTITPPPALALIDATTTSLPSPLAIVGKVSDSFASDFALALCGMAAFMAFYVFGWGALRFDLCGKIKDGAVLVARRLLGRSSGAVPPKLAPGFDCCLCGCPCGQQGWFWSAFLLRYGVVWCFSSPHLPWCGFRRSYCRWLRMRSAASQNLSLPRLHLPSLPARRHPKCRRPTRCCRRRAHLTWHRDA</sequence>
<dbReference type="Proteomes" id="UP000242146">
    <property type="component" value="Unassembled WGS sequence"/>
</dbReference>